<dbReference type="Proteomes" id="UP000274556">
    <property type="component" value="Unassembled WGS sequence"/>
</dbReference>
<gene>
    <name evidence="3" type="ORF">BDD21_3910</name>
</gene>
<dbReference type="InterPro" id="IPR053135">
    <property type="entry name" value="AKR2_Oxidoreductase"/>
</dbReference>
<dbReference type="Gene3D" id="3.20.20.100">
    <property type="entry name" value="NADP-dependent oxidoreductase domain"/>
    <property type="match status" value="1"/>
</dbReference>
<evidence type="ECO:0000256" key="1">
    <source>
        <dbReference type="SAM" id="SignalP"/>
    </source>
</evidence>
<sequence>MDRSCVSSRRAFLAALAVAPLSFLTLPGNSRAVDGQPYSKPIPSTGEPLPVVGMGTWITFNVGDDPVAQDVRTDVLRAFFDAGGGMIDSSPMYGTAEAVVGSCLARLDRPEGLFSATKVWTSSTAEGVEQIATSERLWGLPRLDLLQVHNLLNWSGHLETLSAMKADGEVRYIGITTSHGRRHAELAQIMETQPIDFVQLTYNIADREAETRLLPLAAERGIAVIANRPFQGGPLVDRVKRHPLPGWAREIDCTAWSQVLLKFIVSHPAVTCAIPATSRVDHMEENMAAARGAMPDAALRRRMAADVAAL</sequence>
<dbReference type="CDD" id="cd19095">
    <property type="entry name" value="AKR_PA4992-like"/>
    <property type="match status" value="1"/>
</dbReference>
<proteinExistence type="predicted"/>
<evidence type="ECO:0000313" key="3">
    <source>
        <dbReference type="EMBL" id="RKT46397.1"/>
    </source>
</evidence>
<dbReference type="InterPro" id="IPR023210">
    <property type="entry name" value="NADP_OxRdtase_dom"/>
</dbReference>
<feature type="chain" id="PRO_5019846913" evidence="1">
    <location>
        <begin position="33"/>
        <end position="310"/>
    </location>
</feature>
<reference evidence="3 4" key="1">
    <citation type="submission" date="2018-10" db="EMBL/GenBank/DDBJ databases">
        <title>Genomic Encyclopedia of Archaeal and Bacterial Type Strains, Phase II (KMG-II): from individual species to whole genera.</title>
        <authorList>
            <person name="Goeker M."/>
        </authorList>
    </citation>
    <scope>NUCLEOTIDE SEQUENCE [LARGE SCALE GENOMIC DNA]</scope>
    <source>
        <strain evidence="3 4">DSM 235</strain>
    </source>
</reference>
<comment type="caution">
    <text evidence="3">The sequence shown here is derived from an EMBL/GenBank/DDBJ whole genome shotgun (WGS) entry which is preliminary data.</text>
</comment>
<keyword evidence="1" id="KW-0732">Signal</keyword>
<dbReference type="InterPro" id="IPR036812">
    <property type="entry name" value="NAD(P)_OxRdtase_dom_sf"/>
</dbReference>
<keyword evidence="4" id="KW-1185">Reference proteome</keyword>
<feature type="signal peptide" evidence="1">
    <location>
        <begin position="1"/>
        <end position="32"/>
    </location>
</feature>
<dbReference type="PANTHER" id="PTHR43312:SF1">
    <property type="entry name" value="NADP-DEPENDENT OXIDOREDUCTASE DOMAIN-CONTAINING PROTEIN"/>
    <property type="match status" value="1"/>
</dbReference>
<dbReference type="PANTHER" id="PTHR43312">
    <property type="entry name" value="D-THREO-ALDOSE 1-DEHYDROGENASE"/>
    <property type="match status" value="1"/>
</dbReference>
<protein>
    <submittedName>
        <fullName evidence="3">Diketogulonate reductase-like aldo/keto reductase</fullName>
    </submittedName>
</protein>
<accession>A0A495VDD4</accession>
<dbReference type="AlphaFoldDB" id="A0A495VDD4"/>
<name>A0A495VDD4_9GAMM</name>
<organism evidence="3 4">
    <name type="scientific">Thiocapsa rosea</name>
    <dbReference type="NCBI Taxonomy" id="69360"/>
    <lineage>
        <taxon>Bacteria</taxon>
        <taxon>Pseudomonadati</taxon>
        <taxon>Pseudomonadota</taxon>
        <taxon>Gammaproteobacteria</taxon>
        <taxon>Chromatiales</taxon>
        <taxon>Chromatiaceae</taxon>
        <taxon>Thiocapsa</taxon>
    </lineage>
</organism>
<dbReference type="OrthoDB" id="8563187at2"/>
<dbReference type="RefSeq" id="WP_120798520.1">
    <property type="nucleotide sequence ID" value="NZ_RBXL01000001.1"/>
</dbReference>
<dbReference type="EMBL" id="RBXL01000001">
    <property type="protein sequence ID" value="RKT46397.1"/>
    <property type="molecule type" value="Genomic_DNA"/>
</dbReference>
<evidence type="ECO:0000259" key="2">
    <source>
        <dbReference type="Pfam" id="PF00248"/>
    </source>
</evidence>
<evidence type="ECO:0000313" key="4">
    <source>
        <dbReference type="Proteomes" id="UP000274556"/>
    </source>
</evidence>
<feature type="domain" description="NADP-dependent oxidoreductase" evidence="2">
    <location>
        <begin position="52"/>
        <end position="290"/>
    </location>
</feature>
<dbReference type="Pfam" id="PF00248">
    <property type="entry name" value="Aldo_ket_red"/>
    <property type="match status" value="1"/>
</dbReference>
<dbReference type="SUPFAM" id="SSF51430">
    <property type="entry name" value="NAD(P)-linked oxidoreductase"/>
    <property type="match status" value="1"/>
</dbReference>